<protein>
    <submittedName>
        <fullName evidence="1">Uncharacterized protein</fullName>
    </submittedName>
</protein>
<dbReference type="EMBL" id="MN740218">
    <property type="protein sequence ID" value="QHT94323.1"/>
    <property type="molecule type" value="Genomic_DNA"/>
</dbReference>
<proteinExistence type="predicted"/>
<organism evidence="1">
    <name type="scientific">viral metagenome</name>
    <dbReference type="NCBI Taxonomy" id="1070528"/>
    <lineage>
        <taxon>unclassified sequences</taxon>
        <taxon>metagenomes</taxon>
        <taxon>organismal metagenomes</taxon>
    </lineage>
</organism>
<name>A0A6C0IS25_9ZZZZ</name>
<evidence type="ECO:0000313" key="1">
    <source>
        <dbReference type="EMBL" id="QHT94323.1"/>
    </source>
</evidence>
<dbReference type="AlphaFoldDB" id="A0A6C0IS25"/>
<accession>A0A6C0IS25</accession>
<sequence length="105" mass="12138">MEKNIFEQFIFENQKGGLALVKFAKEQKGGGSHCAFDNRFKDLVVPAGLVSCSQPKPRLFDSKKLNTSYIGEQLFENIFENIRVNKKKNTLKNLKHYRNTTKKKQ</sequence>
<reference evidence="1" key="1">
    <citation type="journal article" date="2020" name="Nature">
        <title>Giant virus diversity and host interactions through global metagenomics.</title>
        <authorList>
            <person name="Schulz F."/>
            <person name="Roux S."/>
            <person name="Paez-Espino D."/>
            <person name="Jungbluth S."/>
            <person name="Walsh D.A."/>
            <person name="Denef V.J."/>
            <person name="McMahon K.D."/>
            <person name="Konstantinidis K.T."/>
            <person name="Eloe-Fadrosh E.A."/>
            <person name="Kyrpides N.C."/>
            <person name="Woyke T."/>
        </authorList>
    </citation>
    <scope>NUCLEOTIDE SEQUENCE</scope>
    <source>
        <strain evidence="1">GVMAG-M-3300024258-28</strain>
    </source>
</reference>